<dbReference type="Proteomes" id="UP001623290">
    <property type="component" value="Plasmid unnamed1"/>
</dbReference>
<organism evidence="1 2">
    <name type="scientific">Thioclava litoralis</name>
    <dbReference type="NCBI Taxonomy" id="3076557"/>
    <lineage>
        <taxon>Bacteria</taxon>
        <taxon>Pseudomonadati</taxon>
        <taxon>Pseudomonadota</taxon>
        <taxon>Alphaproteobacteria</taxon>
        <taxon>Rhodobacterales</taxon>
        <taxon>Paracoccaceae</taxon>
        <taxon>Thioclava</taxon>
    </lineage>
</organism>
<accession>A0ABZ1E2S8</accession>
<dbReference type="InterPro" id="IPR000415">
    <property type="entry name" value="Nitroreductase-like"/>
</dbReference>
<reference evidence="1 2" key="1">
    <citation type="submission" date="2023-09" db="EMBL/GenBank/DDBJ databases">
        <title>Thioclava shenzhenensis sp. nov., a multidrug resistant bacteria-antagonizing species isolated from coastal seawater.</title>
        <authorList>
            <person name="Long M."/>
        </authorList>
    </citation>
    <scope>NUCLEOTIDE SEQUENCE [LARGE SCALE GENOMIC DNA]</scope>
    <source>
        <strain evidence="1 2">FTW29</strain>
        <plasmid evidence="1 2">unnamed1</plasmid>
    </source>
</reference>
<dbReference type="SUPFAM" id="SSF55469">
    <property type="entry name" value="FMN-dependent nitroreductase-like"/>
    <property type="match status" value="2"/>
</dbReference>
<protein>
    <submittedName>
        <fullName evidence="1">Nitroreductase family protein</fullName>
    </submittedName>
</protein>
<keyword evidence="1" id="KW-0614">Plasmid</keyword>
<dbReference type="EMBL" id="CP135444">
    <property type="protein sequence ID" value="WRY35360.1"/>
    <property type="molecule type" value="Genomic_DNA"/>
</dbReference>
<geneLocation type="plasmid" evidence="1 2">
    <name>unnamed1</name>
</geneLocation>
<name>A0ABZ1E2S8_9RHOB</name>
<gene>
    <name evidence="1" type="ORF">RPE78_13980</name>
</gene>
<dbReference type="Gene3D" id="3.40.109.10">
    <property type="entry name" value="NADH Oxidase"/>
    <property type="match status" value="1"/>
</dbReference>
<evidence type="ECO:0000313" key="1">
    <source>
        <dbReference type="EMBL" id="WRY35360.1"/>
    </source>
</evidence>
<evidence type="ECO:0000313" key="2">
    <source>
        <dbReference type="Proteomes" id="UP001623290"/>
    </source>
</evidence>
<dbReference type="RefSeq" id="WP_330647133.1">
    <property type="nucleotide sequence ID" value="NZ_CP135444.1"/>
</dbReference>
<keyword evidence="2" id="KW-1185">Reference proteome</keyword>
<proteinExistence type="predicted"/>
<sequence length="368" mass="40561">MTQIPPLITQAASIARWAPSSHNCQPWQVSLQALPQERSYQALLTLDETARLAALDTLAAEMALSLGLFAGIFCHVLDLGGAQWRCHVEGDRALRITITLPAVETRTGLDAFAEQVRNRRTTRGPFAATPISRADCARLAARHWPLLGTGQPADLRIIQDPQTRQKVAALVAHYGALDFSNFAAWSETYRHIHFQPAPQVAKTRGFPIEALLGPLPTFRRKLLQLLLHPVTMQCLRPFGLARTLARELADLVRTTPAILILQARTPNLSFGDLLETGNRLAELWLAAAQLGLQIHPLSVLLQHARPRDALRLSLRLTEWPCFIARLGAQKPAEIVTPRVETSVILHATSAQRDPCAAPYADHSPLLSD</sequence>